<proteinExistence type="predicted"/>
<dbReference type="AlphaFoldDB" id="A0A6L2PA25"/>
<dbReference type="InParanoid" id="A0A6L2PA25"/>
<sequence>MGFKFSKEPSCIIQQEKQYVDNQMSLLRPTKYFNAGKALSAKYTLLMTMINGEVASAITNTASQTCHLCGTKPSQMNNIEDVVDLNVNEGSLQYGISVLHPWIHMFGCLLHIAYRLEVKQWQVKKNEKHLVEKGKKKIQEKFRQCLEAFERYAEDVAKLYVREYGWYDMPMSMHKILIHGHLLISSAQLPIGQLAEEAQEARHKYFG</sequence>
<dbReference type="Proteomes" id="UP000502823">
    <property type="component" value="Unassembled WGS sequence"/>
</dbReference>
<feature type="non-terminal residue" evidence="1">
    <location>
        <position position="207"/>
    </location>
</feature>
<evidence type="ECO:0000313" key="2">
    <source>
        <dbReference type="Proteomes" id="UP000502823"/>
    </source>
</evidence>
<accession>A0A6L2PA25</accession>
<organism evidence="1 2">
    <name type="scientific">Coptotermes formosanus</name>
    <name type="common">Formosan subterranean termite</name>
    <dbReference type="NCBI Taxonomy" id="36987"/>
    <lineage>
        <taxon>Eukaryota</taxon>
        <taxon>Metazoa</taxon>
        <taxon>Ecdysozoa</taxon>
        <taxon>Arthropoda</taxon>
        <taxon>Hexapoda</taxon>
        <taxon>Insecta</taxon>
        <taxon>Pterygota</taxon>
        <taxon>Neoptera</taxon>
        <taxon>Polyneoptera</taxon>
        <taxon>Dictyoptera</taxon>
        <taxon>Blattodea</taxon>
        <taxon>Blattoidea</taxon>
        <taxon>Termitoidae</taxon>
        <taxon>Rhinotermitidae</taxon>
        <taxon>Coptotermes</taxon>
    </lineage>
</organism>
<gene>
    <name evidence="1" type="ORF">Cfor_05007</name>
</gene>
<dbReference type="EMBL" id="BLKM01003593">
    <property type="protein sequence ID" value="GFG29189.1"/>
    <property type="molecule type" value="Genomic_DNA"/>
</dbReference>
<comment type="caution">
    <text evidence="1">The sequence shown here is derived from an EMBL/GenBank/DDBJ whole genome shotgun (WGS) entry which is preliminary data.</text>
</comment>
<reference evidence="2" key="1">
    <citation type="submission" date="2020-01" db="EMBL/GenBank/DDBJ databases">
        <title>Draft genome sequence of the Termite Coptotermes fromosanus.</title>
        <authorList>
            <person name="Itakura S."/>
            <person name="Yosikawa Y."/>
            <person name="Umezawa K."/>
        </authorList>
    </citation>
    <scope>NUCLEOTIDE SEQUENCE [LARGE SCALE GENOMIC DNA]</scope>
</reference>
<evidence type="ECO:0000313" key="1">
    <source>
        <dbReference type="EMBL" id="GFG29189.1"/>
    </source>
</evidence>
<dbReference type="OrthoDB" id="7450257at2759"/>
<protein>
    <submittedName>
        <fullName evidence="1">Uncharacterized protein</fullName>
    </submittedName>
</protein>
<name>A0A6L2PA25_COPFO</name>
<keyword evidence="2" id="KW-1185">Reference proteome</keyword>